<dbReference type="InterPro" id="IPR027417">
    <property type="entry name" value="P-loop_NTPase"/>
</dbReference>
<protein>
    <submittedName>
        <fullName evidence="11">Multidrug ABC transporter permease</fullName>
    </submittedName>
</protein>
<feature type="domain" description="ABC transmembrane type-1" evidence="10">
    <location>
        <begin position="32"/>
        <end position="412"/>
    </location>
</feature>
<dbReference type="Pfam" id="PF00664">
    <property type="entry name" value="ABC_membrane"/>
    <property type="match status" value="1"/>
</dbReference>
<dbReference type="InterPro" id="IPR003593">
    <property type="entry name" value="AAA+_ATPase"/>
</dbReference>
<organism evidence="11 12">
    <name type="scientific">Paenibacillus oryzisoli</name>
    <dbReference type="NCBI Taxonomy" id="1850517"/>
    <lineage>
        <taxon>Bacteria</taxon>
        <taxon>Bacillati</taxon>
        <taxon>Bacillota</taxon>
        <taxon>Bacilli</taxon>
        <taxon>Bacillales</taxon>
        <taxon>Paenibacillaceae</taxon>
        <taxon>Paenibacillus</taxon>
    </lineage>
</organism>
<sequence>MKSTKPTNQTISTKQTGIRLFQYAAQFKQTLLIALVFLSLAVATELAGPFIAKHMIDTHILGIEKPWFDTQSATKSEKAVAFEQAFYKRGDNFAEGEPKGREVRILQVGSKFVWLDQALPWDGVRKLTDDSKLLVTQGTEQAEYAVRKLSVQELYNFYQPQFAELMKLAGFYVILIFVGAGFTYGQRYLLQAAANRIIQRMRRDVFAQIQRMPINYFDNQPAGKIVSRITNDTESVRDLYVQVLANFFTGTIYILGIIAAIFILDVRLALFSLPVIPLLIAWIIVYRKYASTINHEIRERISSINGMINEAIQGMTIIRAFRRQKETTEEFEVLNEEYTHYQNKLLSLNSLTSHNLMNVVRNLFFFGLIWYVGGSSLNAVITVGVLYAFVDYLNRMFHPMVGIVNQLPNLERALVSADRVFELLDEQGIDVVAEKADRYKGHVSFEHVRFAYKEGEDVLKDITFEAKQGQTVALVGHTGSGKSSILNLLFRFYDVNEGRITVDGRDIRELSKQQLRQHMGIVLQDPFLFTGTIASNVSLDDPSITRERVEAALREVGAADMLGALPRGLDEPVIEKGSTLSAGQRQLISFARALAFDPAILILDEATASIDTETEAVIQAALDVLAKGRTTFIIAHRLSTIRSADLILVLDHGEIVERGSHEELMGLLGRYYQMYQLQAGHPEIAAAAESGDPSIEPVVGESAGHKI</sequence>
<dbReference type="AlphaFoldDB" id="A0A198AB26"/>
<dbReference type="STRING" id="1850517.A8708_32435"/>
<dbReference type="InterPro" id="IPR017871">
    <property type="entry name" value="ABC_transporter-like_CS"/>
</dbReference>
<dbReference type="PROSITE" id="PS00211">
    <property type="entry name" value="ABC_TRANSPORTER_1"/>
    <property type="match status" value="1"/>
</dbReference>
<dbReference type="SMART" id="SM00382">
    <property type="entry name" value="AAA"/>
    <property type="match status" value="1"/>
</dbReference>
<dbReference type="Gene3D" id="1.20.1560.10">
    <property type="entry name" value="ABC transporter type 1, transmembrane domain"/>
    <property type="match status" value="1"/>
</dbReference>
<feature type="domain" description="ABC transporter" evidence="9">
    <location>
        <begin position="443"/>
        <end position="677"/>
    </location>
</feature>
<dbReference type="SUPFAM" id="SSF52540">
    <property type="entry name" value="P-loop containing nucleoside triphosphate hydrolases"/>
    <property type="match status" value="1"/>
</dbReference>
<feature type="transmembrane region" description="Helical" evidence="8">
    <location>
        <begin position="169"/>
        <end position="190"/>
    </location>
</feature>
<keyword evidence="5" id="KW-0067">ATP-binding</keyword>
<dbReference type="InterPro" id="IPR039421">
    <property type="entry name" value="Type_1_exporter"/>
</dbReference>
<dbReference type="SUPFAM" id="SSF90123">
    <property type="entry name" value="ABC transporter transmembrane region"/>
    <property type="match status" value="1"/>
</dbReference>
<dbReference type="EMBL" id="LYPB01000067">
    <property type="protein sequence ID" value="OAS18256.1"/>
    <property type="molecule type" value="Genomic_DNA"/>
</dbReference>
<evidence type="ECO:0000256" key="6">
    <source>
        <dbReference type="ARBA" id="ARBA00022989"/>
    </source>
</evidence>
<keyword evidence="12" id="KW-1185">Reference proteome</keyword>
<keyword evidence="6 8" id="KW-1133">Transmembrane helix</keyword>
<dbReference type="PANTHER" id="PTHR24221:SF430">
    <property type="entry name" value="MULTIDRUG RESISTANCE ABC TRANSPORTER ATP-BINDING_PERMEASE PROTEIN YHEH-RELATED"/>
    <property type="match status" value="1"/>
</dbReference>
<evidence type="ECO:0000256" key="5">
    <source>
        <dbReference type="ARBA" id="ARBA00022840"/>
    </source>
</evidence>
<dbReference type="InterPro" id="IPR003439">
    <property type="entry name" value="ABC_transporter-like_ATP-bd"/>
</dbReference>
<name>A0A198AB26_9BACL</name>
<feature type="transmembrane region" description="Helical" evidence="8">
    <location>
        <begin position="243"/>
        <end position="263"/>
    </location>
</feature>
<keyword evidence="4" id="KW-0547">Nucleotide-binding</keyword>
<comment type="caution">
    <text evidence="11">The sequence shown here is derived from an EMBL/GenBank/DDBJ whole genome shotgun (WGS) entry which is preliminary data.</text>
</comment>
<evidence type="ECO:0000256" key="3">
    <source>
        <dbReference type="ARBA" id="ARBA00022692"/>
    </source>
</evidence>
<dbReference type="GO" id="GO:0005524">
    <property type="term" value="F:ATP binding"/>
    <property type="evidence" value="ECO:0007669"/>
    <property type="project" value="UniProtKB-KW"/>
</dbReference>
<dbReference type="GO" id="GO:0016887">
    <property type="term" value="F:ATP hydrolysis activity"/>
    <property type="evidence" value="ECO:0007669"/>
    <property type="project" value="InterPro"/>
</dbReference>
<dbReference type="Proteomes" id="UP000078454">
    <property type="component" value="Unassembled WGS sequence"/>
</dbReference>
<dbReference type="GO" id="GO:0034040">
    <property type="term" value="F:ATPase-coupled lipid transmembrane transporter activity"/>
    <property type="evidence" value="ECO:0007669"/>
    <property type="project" value="TreeGrafter"/>
</dbReference>
<dbReference type="Gene3D" id="3.40.50.300">
    <property type="entry name" value="P-loop containing nucleotide triphosphate hydrolases"/>
    <property type="match status" value="1"/>
</dbReference>
<proteinExistence type="predicted"/>
<dbReference type="InterPro" id="IPR011527">
    <property type="entry name" value="ABC1_TM_dom"/>
</dbReference>
<dbReference type="GO" id="GO:0005886">
    <property type="term" value="C:plasma membrane"/>
    <property type="evidence" value="ECO:0007669"/>
    <property type="project" value="UniProtKB-SubCell"/>
</dbReference>
<evidence type="ECO:0000313" key="12">
    <source>
        <dbReference type="Proteomes" id="UP000078454"/>
    </source>
</evidence>
<dbReference type="CDD" id="cd03254">
    <property type="entry name" value="ABCC_Glucan_exporter_like"/>
    <property type="match status" value="1"/>
</dbReference>
<evidence type="ECO:0000313" key="11">
    <source>
        <dbReference type="EMBL" id="OAS18256.1"/>
    </source>
</evidence>
<evidence type="ECO:0000256" key="7">
    <source>
        <dbReference type="ARBA" id="ARBA00023136"/>
    </source>
</evidence>
<feature type="transmembrane region" description="Helical" evidence="8">
    <location>
        <begin position="363"/>
        <end position="390"/>
    </location>
</feature>
<feature type="transmembrane region" description="Helical" evidence="8">
    <location>
        <begin position="269"/>
        <end position="286"/>
    </location>
</feature>
<evidence type="ECO:0000256" key="1">
    <source>
        <dbReference type="ARBA" id="ARBA00004651"/>
    </source>
</evidence>
<evidence type="ECO:0000256" key="2">
    <source>
        <dbReference type="ARBA" id="ARBA00022448"/>
    </source>
</evidence>
<dbReference type="OrthoDB" id="9770415at2"/>
<evidence type="ECO:0000256" key="4">
    <source>
        <dbReference type="ARBA" id="ARBA00022741"/>
    </source>
</evidence>
<dbReference type="PANTHER" id="PTHR24221">
    <property type="entry name" value="ATP-BINDING CASSETTE SUB-FAMILY B"/>
    <property type="match status" value="1"/>
</dbReference>
<gene>
    <name evidence="11" type="ORF">A8708_32435</name>
</gene>
<dbReference type="FunFam" id="3.40.50.300:FF:000287">
    <property type="entry name" value="Multidrug ABC transporter ATP-binding protein"/>
    <property type="match status" value="1"/>
</dbReference>
<dbReference type="GO" id="GO:0140359">
    <property type="term" value="F:ABC-type transporter activity"/>
    <property type="evidence" value="ECO:0007669"/>
    <property type="project" value="InterPro"/>
</dbReference>
<dbReference type="InterPro" id="IPR036640">
    <property type="entry name" value="ABC1_TM_sf"/>
</dbReference>
<evidence type="ECO:0000259" key="10">
    <source>
        <dbReference type="PROSITE" id="PS50929"/>
    </source>
</evidence>
<keyword evidence="2" id="KW-0813">Transport</keyword>
<keyword evidence="3 8" id="KW-0812">Transmembrane</keyword>
<reference evidence="11 12" key="1">
    <citation type="submission" date="2016-05" db="EMBL/GenBank/DDBJ databases">
        <title>Paenibacillus sp. 1ZS3-15 nov., isolated from the rhizosphere soil.</title>
        <authorList>
            <person name="Zhang X.X."/>
            <person name="Zhang J."/>
        </authorList>
    </citation>
    <scope>NUCLEOTIDE SEQUENCE [LARGE SCALE GENOMIC DNA]</scope>
    <source>
        <strain evidence="11 12">1ZS3-15</strain>
    </source>
</reference>
<evidence type="ECO:0000256" key="8">
    <source>
        <dbReference type="SAM" id="Phobius"/>
    </source>
</evidence>
<dbReference type="CDD" id="cd18544">
    <property type="entry name" value="ABC_6TM_TmrA_like"/>
    <property type="match status" value="1"/>
</dbReference>
<evidence type="ECO:0000259" key="9">
    <source>
        <dbReference type="PROSITE" id="PS50893"/>
    </source>
</evidence>
<dbReference type="PROSITE" id="PS50893">
    <property type="entry name" value="ABC_TRANSPORTER_2"/>
    <property type="match status" value="1"/>
</dbReference>
<keyword evidence="7 8" id="KW-0472">Membrane</keyword>
<comment type="subcellular location">
    <subcellularLocation>
        <location evidence="1">Cell membrane</location>
        <topology evidence="1">Multi-pass membrane protein</topology>
    </subcellularLocation>
</comment>
<dbReference type="Pfam" id="PF00005">
    <property type="entry name" value="ABC_tran"/>
    <property type="match status" value="1"/>
</dbReference>
<accession>A0A198AB26</accession>
<dbReference type="PROSITE" id="PS50929">
    <property type="entry name" value="ABC_TM1F"/>
    <property type="match status" value="1"/>
</dbReference>